<dbReference type="EMBL" id="FNFX01000001">
    <property type="protein sequence ID" value="SDK18982.1"/>
    <property type="molecule type" value="Genomic_DNA"/>
</dbReference>
<dbReference type="GO" id="GO:0004497">
    <property type="term" value="F:monooxygenase activity"/>
    <property type="evidence" value="ECO:0007669"/>
    <property type="project" value="UniProtKB-KW"/>
</dbReference>
<dbReference type="AlphaFoldDB" id="A0A1G8ZV33"/>
<keyword evidence="2" id="KW-1185">Reference proteome</keyword>
<protein>
    <submittedName>
        <fullName evidence="1">Quinol monooxygenase YgiN</fullName>
    </submittedName>
</protein>
<evidence type="ECO:0000313" key="2">
    <source>
        <dbReference type="Proteomes" id="UP000198629"/>
    </source>
</evidence>
<organism evidence="1 2">
    <name type="scientific">Methylophilus rhizosphaerae</name>
    <dbReference type="NCBI Taxonomy" id="492660"/>
    <lineage>
        <taxon>Bacteria</taxon>
        <taxon>Pseudomonadati</taxon>
        <taxon>Pseudomonadota</taxon>
        <taxon>Betaproteobacteria</taxon>
        <taxon>Nitrosomonadales</taxon>
        <taxon>Methylophilaceae</taxon>
        <taxon>Methylophilus</taxon>
    </lineage>
</organism>
<dbReference type="RefSeq" id="WP_091469468.1">
    <property type="nucleotide sequence ID" value="NZ_FNFX01000001.1"/>
</dbReference>
<proteinExistence type="predicted"/>
<dbReference type="Proteomes" id="UP000198629">
    <property type="component" value="Unassembled WGS sequence"/>
</dbReference>
<gene>
    <name evidence="1" type="ORF">SAMN05192566_0539</name>
</gene>
<keyword evidence="1" id="KW-0560">Oxidoreductase</keyword>
<dbReference type="SUPFAM" id="SSF54909">
    <property type="entry name" value="Dimeric alpha+beta barrel"/>
    <property type="match status" value="1"/>
</dbReference>
<reference evidence="2" key="1">
    <citation type="submission" date="2016-10" db="EMBL/GenBank/DDBJ databases">
        <authorList>
            <person name="Varghese N."/>
            <person name="Submissions S."/>
        </authorList>
    </citation>
    <scope>NUCLEOTIDE SEQUENCE [LARGE SCALE GENOMIC DNA]</scope>
    <source>
        <strain evidence="2">CBMB127</strain>
    </source>
</reference>
<evidence type="ECO:0000313" key="1">
    <source>
        <dbReference type="EMBL" id="SDK18982.1"/>
    </source>
</evidence>
<name>A0A1G8ZV33_9PROT</name>
<dbReference type="STRING" id="492660.SAMN05192566_0539"/>
<keyword evidence="1" id="KW-0503">Monooxygenase</keyword>
<dbReference type="OrthoDB" id="3695636at2"/>
<dbReference type="Gene3D" id="3.30.70.100">
    <property type="match status" value="1"/>
</dbReference>
<sequence length="92" mass="10200">MRAKPGFGDKLFELANAGMTKSGASDRFILAREDGDPDILWNVEVFKSDEAKGNYENSPLADKLRDEIINLLAEPPMRIPVHPYAALPINES</sequence>
<dbReference type="InterPro" id="IPR011008">
    <property type="entry name" value="Dimeric_a/b-barrel"/>
</dbReference>
<accession>A0A1G8ZV33</accession>